<accession>A0A8S9GYZ2</accession>
<organism evidence="1 2">
    <name type="scientific">Brassica cretica</name>
    <name type="common">Mustard</name>
    <dbReference type="NCBI Taxonomy" id="69181"/>
    <lineage>
        <taxon>Eukaryota</taxon>
        <taxon>Viridiplantae</taxon>
        <taxon>Streptophyta</taxon>
        <taxon>Embryophyta</taxon>
        <taxon>Tracheophyta</taxon>
        <taxon>Spermatophyta</taxon>
        <taxon>Magnoliopsida</taxon>
        <taxon>eudicotyledons</taxon>
        <taxon>Gunneridae</taxon>
        <taxon>Pentapetalae</taxon>
        <taxon>rosids</taxon>
        <taxon>malvids</taxon>
        <taxon>Brassicales</taxon>
        <taxon>Brassicaceae</taxon>
        <taxon>Brassiceae</taxon>
        <taxon>Brassica</taxon>
    </lineage>
</organism>
<dbReference type="Proteomes" id="UP000712281">
    <property type="component" value="Unassembled WGS sequence"/>
</dbReference>
<reference evidence="1" key="1">
    <citation type="submission" date="2019-12" db="EMBL/GenBank/DDBJ databases">
        <title>Genome sequencing and annotation of Brassica cretica.</title>
        <authorList>
            <person name="Studholme D.J."/>
            <person name="Sarris P.F."/>
        </authorList>
    </citation>
    <scope>NUCLEOTIDE SEQUENCE</scope>
    <source>
        <strain evidence="1">PFS-001/15</strain>
        <tissue evidence="1">Leaf</tissue>
    </source>
</reference>
<comment type="caution">
    <text evidence="1">The sequence shown here is derived from an EMBL/GenBank/DDBJ whole genome shotgun (WGS) entry which is preliminary data.</text>
</comment>
<evidence type="ECO:0000313" key="2">
    <source>
        <dbReference type="Proteomes" id="UP000712281"/>
    </source>
</evidence>
<dbReference type="AlphaFoldDB" id="A0A8S9GYZ2"/>
<evidence type="ECO:0000313" key="1">
    <source>
        <dbReference type="EMBL" id="KAF2549934.1"/>
    </source>
</evidence>
<name>A0A8S9GYZ2_BRACR</name>
<proteinExistence type="predicted"/>
<dbReference type="EMBL" id="QGKW02001988">
    <property type="protein sequence ID" value="KAF2549934.1"/>
    <property type="molecule type" value="Genomic_DNA"/>
</dbReference>
<protein>
    <submittedName>
        <fullName evidence="1">Uncharacterized protein</fullName>
    </submittedName>
</protein>
<sequence>MRGIQVSKMYGYNDVDPVFDEMRRSSFEPPEIDYTKEDSDIYVGRLFKDKAQFKLTMVIYALAKPINHRKSLQPKVNLGLTLYLAHWSLKSQGMISKTYEILKACLFVHNQNTLEASMSNEFDDLKKIEAKDEMTTQTLVLTLSKKSKHH</sequence>
<gene>
    <name evidence="1" type="ORF">F2Q68_00034170</name>
</gene>